<dbReference type="GO" id="GO:0005768">
    <property type="term" value="C:endosome"/>
    <property type="evidence" value="ECO:0007669"/>
    <property type="project" value="TreeGrafter"/>
</dbReference>
<dbReference type="EMBL" id="CM035419">
    <property type="protein sequence ID" value="KAH7416114.1"/>
    <property type="molecule type" value="Genomic_DNA"/>
</dbReference>
<dbReference type="GO" id="GO:0005794">
    <property type="term" value="C:Golgi apparatus"/>
    <property type="evidence" value="ECO:0007669"/>
    <property type="project" value="UniProtKB-SubCell"/>
</dbReference>
<evidence type="ECO:0000313" key="7">
    <source>
        <dbReference type="EMBL" id="KAH7416114.1"/>
    </source>
</evidence>
<dbReference type="Proteomes" id="UP000825935">
    <property type="component" value="Chromosome 14"/>
</dbReference>
<dbReference type="AlphaFoldDB" id="A0A8T2TEE1"/>
<comment type="subcellular location">
    <subcellularLocation>
        <location evidence="1">Cytoplasmic vesicle</location>
        <location evidence="1">Clathrin-coated vesicle</location>
    </subcellularLocation>
    <subcellularLocation>
        <location evidence="2">Golgi apparatus</location>
    </subcellularLocation>
</comment>
<comment type="caution">
    <text evidence="7">The sequence shown here is derived from an EMBL/GenBank/DDBJ whole genome shotgun (WGS) entry which is preliminary data.</text>
</comment>
<keyword evidence="3" id="KW-0333">Golgi apparatus</keyword>
<dbReference type="PROSITE" id="PS50942">
    <property type="entry name" value="ENTH"/>
    <property type="match status" value="1"/>
</dbReference>
<dbReference type="PANTHER" id="PTHR12276:SF95">
    <property type="entry name" value="ENTH_VHS FAMILY PROTEIN"/>
    <property type="match status" value="1"/>
</dbReference>
<dbReference type="PANTHER" id="PTHR12276">
    <property type="entry name" value="EPSIN/ENT-RELATED"/>
    <property type="match status" value="1"/>
</dbReference>
<organism evidence="7 8">
    <name type="scientific">Ceratopteris richardii</name>
    <name type="common">Triangle waterfern</name>
    <dbReference type="NCBI Taxonomy" id="49495"/>
    <lineage>
        <taxon>Eukaryota</taxon>
        <taxon>Viridiplantae</taxon>
        <taxon>Streptophyta</taxon>
        <taxon>Embryophyta</taxon>
        <taxon>Tracheophyta</taxon>
        <taxon>Polypodiopsida</taxon>
        <taxon>Polypodiidae</taxon>
        <taxon>Polypodiales</taxon>
        <taxon>Pteridineae</taxon>
        <taxon>Pteridaceae</taxon>
        <taxon>Parkerioideae</taxon>
        <taxon>Ceratopteris</taxon>
    </lineage>
</organism>
<feature type="region of interest" description="Disordered" evidence="5">
    <location>
        <begin position="144"/>
        <end position="175"/>
    </location>
</feature>
<reference evidence="7" key="1">
    <citation type="submission" date="2021-08" db="EMBL/GenBank/DDBJ databases">
        <title>WGS assembly of Ceratopteris richardii.</title>
        <authorList>
            <person name="Marchant D.B."/>
            <person name="Chen G."/>
            <person name="Jenkins J."/>
            <person name="Shu S."/>
            <person name="Leebens-Mack J."/>
            <person name="Grimwood J."/>
            <person name="Schmutz J."/>
            <person name="Soltis P."/>
            <person name="Soltis D."/>
            <person name="Chen Z.-H."/>
        </authorList>
    </citation>
    <scope>NUCLEOTIDE SEQUENCE</scope>
    <source>
        <strain evidence="7">Whitten #5841</strain>
        <tissue evidence="7">Leaf</tissue>
    </source>
</reference>
<dbReference type="GO" id="GO:0005543">
    <property type="term" value="F:phospholipid binding"/>
    <property type="evidence" value="ECO:0007669"/>
    <property type="project" value="TreeGrafter"/>
</dbReference>
<dbReference type="Gene3D" id="1.25.40.90">
    <property type="match status" value="1"/>
</dbReference>
<dbReference type="CDD" id="cd03571">
    <property type="entry name" value="ENTH"/>
    <property type="match status" value="1"/>
</dbReference>
<keyword evidence="4" id="KW-0968">Cytoplasmic vesicle</keyword>
<dbReference type="OrthoDB" id="4033880at2759"/>
<keyword evidence="8" id="KW-1185">Reference proteome</keyword>
<evidence type="ECO:0000259" key="6">
    <source>
        <dbReference type="PROSITE" id="PS50942"/>
    </source>
</evidence>
<evidence type="ECO:0000256" key="4">
    <source>
        <dbReference type="ARBA" id="ARBA00023329"/>
    </source>
</evidence>
<evidence type="ECO:0000313" key="8">
    <source>
        <dbReference type="Proteomes" id="UP000825935"/>
    </source>
</evidence>
<evidence type="ECO:0000256" key="5">
    <source>
        <dbReference type="SAM" id="MobiDB-lite"/>
    </source>
</evidence>
<dbReference type="SUPFAM" id="SSF48464">
    <property type="entry name" value="ENTH/VHS domain"/>
    <property type="match status" value="1"/>
</dbReference>
<dbReference type="GO" id="GO:0030125">
    <property type="term" value="C:clathrin vesicle coat"/>
    <property type="evidence" value="ECO:0007669"/>
    <property type="project" value="TreeGrafter"/>
</dbReference>
<evidence type="ECO:0000256" key="2">
    <source>
        <dbReference type="ARBA" id="ARBA00004555"/>
    </source>
</evidence>
<name>A0A8T2TEE1_CERRI</name>
<evidence type="ECO:0000256" key="3">
    <source>
        <dbReference type="ARBA" id="ARBA00023034"/>
    </source>
</evidence>
<dbReference type="GO" id="GO:0006897">
    <property type="term" value="P:endocytosis"/>
    <property type="evidence" value="ECO:0007669"/>
    <property type="project" value="TreeGrafter"/>
</dbReference>
<sequence>MAEEATNEDPWGPETKAMATLAEAAFQLEEYDRIVQVIRNRLDMSKQRPWRQLYKTLMVLEYLLTHGPASMRKEFAGDILRMEELAQFNFTDQQGIDRGAMVRKVADRVMQVLIDPELWKEERSRAQKVSFGIRGFGSSMKVVSSQDVGQGEDGSVDGSSNKLSGETGASIEDQGATVMPFKKSISSLSYLRERLPHSGRQNVTAREYNAEDLEVTSLLEGEEKVQPPSQQVFHGEGKELAQQIVIC</sequence>
<accession>A0A8T2TEE1</accession>
<proteinExistence type="predicted"/>
<dbReference type="InterPro" id="IPR008942">
    <property type="entry name" value="ENTH_VHS"/>
</dbReference>
<dbReference type="InterPro" id="IPR013809">
    <property type="entry name" value="ENTH"/>
</dbReference>
<evidence type="ECO:0000256" key="1">
    <source>
        <dbReference type="ARBA" id="ARBA00004132"/>
    </source>
</evidence>
<dbReference type="GO" id="GO:0030276">
    <property type="term" value="F:clathrin binding"/>
    <property type="evidence" value="ECO:0007669"/>
    <property type="project" value="TreeGrafter"/>
</dbReference>
<dbReference type="SMART" id="SM00273">
    <property type="entry name" value="ENTH"/>
    <property type="match status" value="1"/>
</dbReference>
<protein>
    <recommendedName>
        <fullName evidence="6">ENTH domain-containing protein</fullName>
    </recommendedName>
</protein>
<dbReference type="Pfam" id="PF01417">
    <property type="entry name" value="ENTH"/>
    <property type="match status" value="1"/>
</dbReference>
<gene>
    <name evidence="7" type="ORF">KP509_14G076200</name>
</gene>
<dbReference type="GO" id="GO:0005886">
    <property type="term" value="C:plasma membrane"/>
    <property type="evidence" value="ECO:0007669"/>
    <property type="project" value="TreeGrafter"/>
</dbReference>
<feature type="domain" description="ENTH" evidence="6">
    <location>
        <begin position="1"/>
        <end position="123"/>
    </location>
</feature>